<sequence length="135" mass="16149">MAVWRRHPSNIRDLEQFAKEEWSKIPAEHYYSLMKDVKSFDLALKKYEFLEKMKWKTKEESVLRTKRSVDPSRTTCPIHLKADYLFFKRFGNLQEAISQIAEYMRSVNSVYEQVNFNGIRNINFKVKVLNVSMDC</sequence>
<dbReference type="EMBL" id="CAUEEQ010008995">
    <property type="protein sequence ID" value="CAJ0932985.1"/>
    <property type="molecule type" value="Genomic_DNA"/>
</dbReference>
<dbReference type="Proteomes" id="UP001176940">
    <property type="component" value="Unassembled WGS sequence"/>
</dbReference>
<evidence type="ECO:0000313" key="2">
    <source>
        <dbReference type="Proteomes" id="UP001176940"/>
    </source>
</evidence>
<name>A0ABN9L4L0_9NEOB</name>
<dbReference type="InterPro" id="IPR051489">
    <property type="entry name" value="ADAM_Metalloproteinase"/>
</dbReference>
<dbReference type="Gene3D" id="3.40.390.10">
    <property type="entry name" value="Collagenase (Catalytic Domain)"/>
    <property type="match status" value="1"/>
</dbReference>
<reference evidence="1" key="1">
    <citation type="submission" date="2023-07" db="EMBL/GenBank/DDBJ databases">
        <authorList>
            <person name="Stuckert A."/>
        </authorList>
    </citation>
    <scope>NUCLEOTIDE SEQUENCE</scope>
</reference>
<keyword evidence="2" id="KW-1185">Reference proteome</keyword>
<dbReference type="PANTHER" id="PTHR45702">
    <property type="entry name" value="ADAM10/ADAM17 METALLOPEPTIDASE FAMILY MEMBER"/>
    <property type="match status" value="1"/>
</dbReference>
<protein>
    <submittedName>
        <fullName evidence="1">Uncharacterized protein</fullName>
    </submittedName>
</protein>
<accession>A0ABN9L4L0</accession>
<gene>
    <name evidence="1" type="ORF">RIMI_LOCUS5312757</name>
</gene>
<dbReference type="InterPro" id="IPR024079">
    <property type="entry name" value="MetalloPept_cat_dom_sf"/>
</dbReference>
<proteinExistence type="predicted"/>
<dbReference type="PANTHER" id="PTHR45702:SF1">
    <property type="entry name" value="DISINTEGRIN AND METALLOPROTEINASE DOMAIN-CONTAINING PROTEIN 10 ISOFORM X1"/>
    <property type="match status" value="1"/>
</dbReference>
<evidence type="ECO:0000313" key="1">
    <source>
        <dbReference type="EMBL" id="CAJ0932985.1"/>
    </source>
</evidence>
<comment type="caution">
    <text evidence="1">The sequence shown here is derived from an EMBL/GenBank/DDBJ whole genome shotgun (WGS) entry which is preliminary data.</text>
</comment>
<organism evidence="1 2">
    <name type="scientific">Ranitomeya imitator</name>
    <name type="common">mimic poison frog</name>
    <dbReference type="NCBI Taxonomy" id="111125"/>
    <lineage>
        <taxon>Eukaryota</taxon>
        <taxon>Metazoa</taxon>
        <taxon>Chordata</taxon>
        <taxon>Craniata</taxon>
        <taxon>Vertebrata</taxon>
        <taxon>Euteleostomi</taxon>
        <taxon>Amphibia</taxon>
        <taxon>Batrachia</taxon>
        <taxon>Anura</taxon>
        <taxon>Neobatrachia</taxon>
        <taxon>Hyloidea</taxon>
        <taxon>Dendrobatidae</taxon>
        <taxon>Dendrobatinae</taxon>
        <taxon>Ranitomeya</taxon>
    </lineage>
</organism>